<evidence type="ECO:0000313" key="5">
    <source>
        <dbReference type="EMBL" id="QYR53448.1"/>
    </source>
</evidence>
<dbReference type="InterPro" id="IPR000277">
    <property type="entry name" value="Cys/Met-Metab_PyrdxlP-dep_enz"/>
</dbReference>
<dbReference type="Pfam" id="PF01053">
    <property type="entry name" value="Cys_Met_Meta_PP"/>
    <property type="match status" value="1"/>
</dbReference>
<evidence type="ECO:0000256" key="2">
    <source>
        <dbReference type="ARBA" id="ARBA00022898"/>
    </source>
</evidence>
<gene>
    <name evidence="5" type="primary">metB</name>
    <name evidence="5" type="ORF">H8L67_02760</name>
</gene>
<dbReference type="PIRSF" id="PIRSF001434">
    <property type="entry name" value="CGS"/>
    <property type="match status" value="1"/>
</dbReference>
<dbReference type="PROSITE" id="PS00868">
    <property type="entry name" value="CYS_MET_METAB_PP"/>
    <property type="match status" value="1"/>
</dbReference>
<dbReference type="PANTHER" id="PTHR11808">
    <property type="entry name" value="TRANS-SULFURATION ENZYME FAMILY MEMBER"/>
    <property type="match status" value="1"/>
</dbReference>
<keyword evidence="4" id="KW-0175">Coiled coil</keyword>
<dbReference type="InterPro" id="IPR015424">
    <property type="entry name" value="PyrdxlP-dep_Trfase"/>
</dbReference>
<comment type="cofactor">
    <cofactor evidence="1 3">
        <name>pyridoxal 5'-phosphate</name>
        <dbReference type="ChEBI" id="CHEBI:597326"/>
    </cofactor>
</comment>
<dbReference type="InterPro" id="IPR015422">
    <property type="entry name" value="PyrdxlP-dep_Trfase_small"/>
</dbReference>
<keyword evidence="2 3" id="KW-0663">Pyridoxal phosphate</keyword>
<dbReference type="GO" id="GO:0003962">
    <property type="term" value="F:cystathionine gamma-synthase activity"/>
    <property type="evidence" value="ECO:0007669"/>
    <property type="project" value="UniProtKB-EC"/>
</dbReference>
<dbReference type="EC" id="2.5.1.48" evidence="5"/>
<dbReference type="Proteomes" id="UP000824755">
    <property type="component" value="Chromosome"/>
</dbReference>
<feature type="coiled-coil region" evidence="4">
    <location>
        <begin position="377"/>
        <end position="404"/>
    </location>
</feature>
<keyword evidence="6" id="KW-1185">Reference proteome</keyword>
<dbReference type="RefSeq" id="WP_220380264.1">
    <property type="nucleotide sequence ID" value="NZ_CP080544.1"/>
</dbReference>
<proteinExistence type="inferred from homology"/>
<protein>
    <submittedName>
        <fullName evidence="5">Cystathionine gamma-synthase</fullName>
        <ecNumber evidence="5">2.5.1.48</ecNumber>
    </submittedName>
</protein>
<dbReference type="InterPro" id="IPR054542">
    <property type="entry name" value="Cys_met_metab_PP"/>
</dbReference>
<dbReference type="EMBL" id="CP080544">
    <property type="protein sequence ID" value="QYR53448.1"/>
    <property type="molecule type" value="Genomic_DNA"/>
</dbReference>
<comment type="similarity">
    <text evidence="3">Belongs to the trans-sulfuration enzymes family.</text>
</comment>
<accession>A0ABX8WRI6</accession>
<evidence type="ECO:0000256" key="4">
    <source>
        <dbReference type="SAM" id="Coils"/>
    </source>
</evidence>
<dbReference type="InterPro" id="IPR015421">
    <property type="entry name" value="PyrdxlP-dep_Trfase_major"/>
</dbReference>
<dbReference type="NCBIfam" id="TIGR02080">
    <property type="entry name" value="O_succ_thio_ly"/>
    <property type="match status" value="1"/>
</dbReference>
<organism evidence="5 6">
    <name type="scientific">Lysobacter soyae</name>
    <dbReference type="NCBI Taxonomy" id="2764185"/>
    <lineage>
        <taxon>Bacteria</taxon>
        <taxon>Pseudomonadati</taxon>
        <taxon>Pseudomonadota</taxon>
        <taxon>Gammaproteobacteria</taxon>
        <taxon>Lysobacterales</taxon>
        <taxon>Lysobacteraceae</taxon>
        <taxon>Lysobacter</taxon>
    </lineage>
</organism>
<dbReference type="SUPFAM" id="SSF53383">
    <property type="entry name" value="PLP-dependent transferases"/>
    <property type="match status" value="1"/>
</dbReference>
<dbReference type="PANTHER" id="PTHR11808:SF75">
    <property type="entry name" value="CYSTATHIONINE GAMMA-SYNTHASE"/>
    <property type="match status" value="1"/>
</dbReference>
<dbReference type="Gene3D" id="3.90.1150.10">
    <property type="entry name" value="Aspartate Aminotransferase, domain 1"/>
    <property type="match status" value="1"/>
</dbReference>
<dbReference type="CDD" id="cd00614">
    <property type="entry name" value="CGS_like"/>
    <property type="match status" value="1"/>
</dbReference>
<name>A0ABX8WRI6_9GAMM</name>
<dbReference type="Gene3D" id="3.40.640.10">
    <property type="entry name" value="Type I PLP-dependent aspartate aminotransferase-like (Major domain)"/>
    <property type="match status" value="1"/>
</dbReference>
<sequence>MTTAHAETLDFTTRAVRAGIDCDSAFGAVTPPLVLSSNFTFAGFNEKRRYDYTRSGNPTRDLLGDALASLEGGAGGVITATGMGAISVVLHALLTPEDTLVVPHDCYGGSWRLFNALAAKGAFNILTVDLTDSVALQAALDAQPKLVWIETPSNPLLRITDLAAVISAAKAVGAVTCVDNTFLSPALQRPIEFGADVVVHSTTKYINGHSDVVGGAVISAAADLHEQMTWWANCLGLTASPFDSFLTLRGLRTLDARLRVHSENTQVLVECLAAHPAVRRVNYPGLRTHPGHAVAARQQKGFGAMLSFELHGDAPAEQETAVRALLDGLQCLTLAESLGGVESLIAHPATMTHAAMSPEARQAAGISNGLLRLSVGIEHAQDLVADLLSGLDRAERALQRCQRKVAA</sequence>
<keyword evidence="5" id="KW-0808">Transferase</keyword>
<evidence type="ECO:0000313" key="6">
    <source>
        <dbReference type="Proteomes" id="UP000824755"/>
    </source>
</evidence>
<reference evidence="5 6" key="1">
    <citation type="submission" date="2021-08" db="EMBL/GenBank/DDBJ databases">
        <title>Lysobacter sp. strain CJ11 Genome sequencing and assembly.</title>
        <authorList>
            <person name="Kim I."/>
        </authorList>
    </citation>
    <scope>NUCLEOTIDE SEQUENCE [LARGE SCALE GENOMIC DNA]</scope>
    <source>
        <strain evidence="5 6">CJ11</strain>
    </source>
</reference>
<evidence type="ECO:0000256" key="1">
    <source>
        <dbReference type="ARBA" id="ARBA00001933"/>
    </source>
</evidence>
<evidence type="ECO:0000256" key="3">
    <source>
        <dbReference type="RuleBase" id="RU362118"/>
    </source>
</evidence>
<dbReference type="InterPro" id="IPR011821">
    <property type="entry name" value="O_succ_thio_ly"/>
</dbReference>